<dbReference type="Pfam" id="PF00389">
    <property type="entry name" value="2-Hacid_dh"/>
    <property type="match status" value="1"/>
</dbReference>
<comment type="similarity">
    <text evidence="3">Belongs to the D-isomer specific 2-hydroxyacid dehydrogenase family.</text>
</comment>
<dbReference type="InterPro" id="IPR054891">
    <property type="entry name" value="Dhydh_Halo"/>
</dbReference>
<dbReference type="EMBL" id="AOMC01000104">
    <property type="protein sequence ID" value="EMA44627.1"/>
    <property type="molecule type" value="Genomic_DNA"/>
</dbReference>
<gene>
    <name evidence="6" type="ORF">C448_07934</name>
</gene>
<evidence type="ECO:0000259" key="4">
    <source>
        <dbReference type="Pfam" id="PF00389"/>
    </source>
</evidence>
<sequence length="310" mass="33651">MTISRLGVHTSVEELFPPAVLRDALTDAGPTVRIVETDDELAACDALVTFDYEESFLQADLAWIHSILAGVDHFPFDALAEQGTLLTNSAGIHGDSVGETVAGYMLMFARGLHTQRTNQLHQEWAYPPWDAAFTLDGESLCVIGLGTLGRAIAMRADALGMDVTGIKRTPMPIDHVETVYPPDDLHEAVAEARFVALAVPLTDRTTGLIGESELRMLRDDAYLINVARGGVIEQSALVDALESASLAGAALDVFETEPLPDESPLWGMDNVIVTSHAAAANREYYRRVAVLVRENLRRLDANESLTNQVV</sequence>
<evidence type="ECO:0000256" key="3">
    <source>
        <dbReference type="RuleBase" id="RU003719"/>
    </source>
</evidence>
<evidence type="ECO:0000256" key="2">
    <source>
        <dbReference type="ARBA" id="ARBA00023027"/>
    </source>
</evidence>
<dbReference type="InterPro" id="IPR029753">
    <property type="entry name" value="D-isomer_DH_CS"/>
</dbReference>
<organism evidence="6 7">
    <name type="scientific">Halococcus morrhuae DSM 1307</name>
    <dbReference type="NCBI Taxonomy" id="931277"/>
    <lineage>
        <taxon>Archaea</taxon>
        <taxon>Methanobacteriati</taxon>
        <taxon>Methanobacteriota</taxon>
        <taxon>Stenosarchaea group</taxon>
        <taxon>Halobacteria</taxon>
        <taxon>Halobacteriales</taxon>
        <taxon>Halococcaceae</taxon>
        <taxon>Halococcus</taxon>
    </lineage>
</organism>
<keyword evidence="7" id="KW-1185">Reference proteome</keyword>
<name>M0MFX8_HALMO</name>
<reference evidence="6 7" key="1">
    <citation type="journal article" date="2014" name="PLoS Genet.">
        <title>Phylogenetically driven sequencing of extremely halophilic archaea reveals strategies for static and dynamic osmo-response.</title>
        <authorList>
            <person name="Becker E.A."/>
            <person name="Seitzer P.M."/>
            <person name="Tritt A."/>
            <person name="Larsen D."/>
            <person name="Krusor M."/>
            <person name="Yao A.I."/>
            <person name="Wu D."/>
            <person name="Madern D."/>
            <person name="Eisen J.A."/>
            <person name="Darling A.E."/>
            <person name="Facciotti M.T."/>
        </authorList>
    </citation>
    <scope>NUCLEOTIDE SEQUENCE [LARGE SCALE GENOMIC DNA]</scope>
    <source>
        <strain evidence="6 7">DSM 1307</strain>
    </source>
</reference>
<dbReference type="SUPFAM" id="SSF51735">
    <property type="entry name" value="NAD(P)-binding Rossmann-fold domains"/>
    <property type="match status" value="1"/>
</dbReference>
<accession>M0MFX8</accession>
<feature type="domain" description="D-isomer specific 2-hydroxyacid dehydrogenase NAD-binding" evidence="5">
    <location>
        <begin position="103"/>
        <end position="278"/>
    </location>
</feature>
<dbReference type="RefSeq" id="WP_004053607.1">
    <property type="nucleotide sequence ID" value="NZ_AOMC01000104.1"/>
</dbReference>
<evidence type="ECO:0000259" key="5">
    <source>
        <dbReference type="Pfam" id="PF02826"/>
    </source>
</evidence>
<evidence type="ECO:0000313" key="7">
    <source>
        <dbReference type="Proteomes" id="UP000011568"/>
    </source>
</evidence>
<keyword evidence="1 3" id="KW-0560">Oxidoreductase</keyword>
<dbReference type="NCBIfam" id="NF041369">
    <property type="entry name" value="Dhydh_Halo"/>
    <property type="match status" value="1"/>
</dbReference>
<evidence type="ECO:0000256" key="1">
    <source>
        <dbReference type="ARBA" id="ARBA00023002"/>
    </source>
</evidence>
<dbReference type="CDD" id="cd05300">
    <property type="entry name" value="2-Hacid_dh_1"/>
    <property type="match status" value="1"/>
</dbReference>
<dbReference type="OrthoDB" id="162251at2157"/>
<feature type="domain" description="D-isomer specific 2-hydroxyacid dehydrogenase catalytic" evidence="4">
    <location>
        <begin position="36"/>
        <end position="309"/>
    </location>
</feature>
<dbReference type="Pfam" id="PF02826">
    <property type="entry name" value="2-Hacid_dh_C"/>
    <property type="match status" value="1"/>
</dbReference>
<dbReference type="PATRIC" id="fig|931277.6.peg.1551"/>
<dbReference type="AlphaFoldDB" id="M0MFX8"/>
<protein>
    <submittedName>
        <fullName evidence="6">2-D-hydroxyacid dehydrogenase</fullName>
    </submittedName>
</protein>
<keyword evidence="2" id="KW-0520">NAD</keyword>
<dbReference type="InterPro" id="IPR036291">
    <property type="entry name" value="NAD(P)-bd_dom_sf"/>
</dbReference>
<dbReference type="eggNOG" id="arCOG01757">
    <property type="taxonomic scope" value="Archaea"/>
</dbReference>
<dbReference type="STRING" id="931277.C448_07934"/>
<dbReference type="Gene3D" id="3.40.50.720">
    <property type="entry name" value="NAD(P)-binding Rossmann-like Domain"/>
    <property type="match status" value="2"/>
</dbReference>
<evidence type="ECO:0000313" key="6">
    <source>
        <dbReference type="EMBL" id="EMA44627.1"/>
    </source>
</evidence>
<dbReference type="SUPFAM" id="SSF52283">
    <property type="entry name" value="Formate/glycerate dehydrogenase catalytic domain-like"/>
    <property type="match status" value="1"/>
</dbReference>
<comment type="caution">
    <text evidence="6">The sequence shown here is derived from an EMBL/GenBank/DDBJ whole genome shotgun (WGS) entry which is preliminary data.</text>
</comment>
<dbReference type="PANTHER" id="PTHR43333:SF1">
    <property type="entry name" value="D-ISOMER SPECIFIC 2-HYDROXYACID DEHYDROGENASE NAD-BINDING DOMAIN-CONTAINING PROTEIN"/>
    <property type="match status" value="1"/>
</dbReference>
<proteinExistence type="inferred from homology"/>
<dbReference type="GO" id="GO:0016616">
    <property type="term" value="F:oxidoreductase activity, acting on the CH-OH group of donors, NAD or NADP as acceptor"/>
    <property type="evidence" value="ECO:0007669"/>
    <property type="project" value="InterPro"/>
</dbReference>
<dbReference type="PANTHER" id="PTHR43333">
    <property type="entry name" value="2-HACID_DH_C DOMAIN-CONTAINING PROTEIN"/>
    <property type="match status" value="1"/>
</dbReference>
<dbReference type="InterPro" id="IPR006139">
    <property type="entry name" value="D-isomer_2_OHA_DH_cat_dom"/>
</dbReference>
<dbReference type="PROSITE" id="PS00671">
    <property type="entry name" value="D_2_HYDROXYACID_DH_3"/>
    <property type="match status" value="1"/>
</dbReference>
<dbReference type="Proteomes" id="UP000011568">
    <property type="component" value="Unassembled WGS sequence"/>
</dbReference>
<dbReference type="GO" id="GO:0051287">
    <property type="term" value="F:NAD binding"/>
    <property type="evidence" value="ECO:0007669"/>
    <property type="project" value="InterPro"/>
</dbReference>
<dbReference type="InterPro" id="IPR006140">
    <property type="entry name" value="D-isomer_DH_NAD-bd"/>
</dbReference>